<dbReference type="Proteomes" id="UP001366503">
    <property type="component" value="Unassembled WGS sequence"/>
</dbReference>
<dbReference type="InterPro" id="IPR004360">
    <property type="entry name" value="Glyas_Fos-R_dOase_dom"/>
</dbReference>
<dbReference type="PANTHER" id="PTHR21366">
    <property type="entry name" value="GLYOXALASE FAMILY PROTEIN"/>
    <property type="match status" value="1"/>
</dbReference>
<feature type="domain" description="VOC" evidence="1">
    <location>
        <begin position="9"/>
        <end position="128"/>
    </location>
</feature>
<dbReference type="PANTHER" id="PTHR21366:SF22">
    <property type="entry name" value="VOC DOMAIN-CONTAINING PROTEIN"/>
    <property type="match status" value="1"/>
</dbReference>
<comment type="caution">
    <text evidence="2">The sequence shown here is derived from an EMBL/GenBank/DDBJ whole genome shotgun (WGS) entry which is preliminary data.</text>
</comment>
<sequence>MNALKNIRNIDYTVIFARDMKEMRRFYEDVMGFHVHSSLGEGWIAYQVGSCLLALTERGVMFNDAPTPAGALSVQLAFRVTPGQVDQCAETLCEKGVAIESGPTDRPWGHRTLFFRDPDGNVLEIYADI</sequence>
<dbReference type="Pfam" id="PF00903">
    <property type="entry name" value="Glyoxalase"/>
    <property type="match status" value="1"/>
</dbReference>
<protein>
    <submittedName>
        <fullName evidence="2">VOC family protein</fullName>
    </submittedName>
</protein>
<gene>
    <name evidence="2" type="ORF">O7A05_16700</name>
</gene>
<dbReference type="RefSeq" id="WP_337094144.1">
    <property type="nucleotide sequence ID" value="NZ_JAPYKO010000011.1"/>
</dbReference>
<evidence type="ECO:0000313" key="2">
    <source>
        <dbReference type="EMBL" id="MEI9403794.1"/>
    </source>
</evidence>
<dbReference type="SUPFAM" id="SSF54593">
    <property type="entry name" value="Glyoxalase/Bleomycin resistance protein/Dihydroxybiphenyl dioxygenase"/>
    <property type="match status" value="1"/>
</dbReference>
<dbReference type="Gene3D" id="3.10.180.10">
    <property type="entry name" value="2,3-Dihydroxybiphenyl 1,2-Dioxygenase, domain 1"/>
    <property type="match status" value="1"/>
</dbReference>
<reference evidence="2 3" key="1">
    <citation type="submission" date="2022-12" db="EMBL/GenBank/DDBJ databases">
        <authorList>
            <person name="Muema E."/>
        </authorList>
    </citation>
    <scope>NUCLEOTIDE SEQUENCE [LARGE SCALE GENOMIC DNA]</scope>
    <source>
        <strain evidence="3">1330</strain>
    </source>
</reference>
<dbReference type="InterPro" id="IPR029068">
    <property type="entry name" value="Glyas_Bleomycin-R_OHBP_Dase"/>
</dbReference>
<dbReference type="InterPro" id="IPR050383">
    <property type="entry name" value="GlyoxalaseI/FosfomycinResist"/>
</dbReference>
<keyword evidence="3" id="KW-1185">Reference proteome</keyword>
<dbReference type="PROSITE" id="PS51819">
    <property type="entry name" value="VOC"/>
    <property type="match status" value="1"/>
</dbReference>
<organism evidence="2 3">
    <name type="scientific">Mesorhizobium argentiipisi</name>
    <dbReference type="NCBI Taxonomy" id="3015175"/>
    <lineage>
        <taxon>Bacteria</taxon>
        <taxon>Pseudomonadati</taxon>
        <taxon>Pseudomonadota</taxon>
        <taxon>Alphaproteobacteria</taxon>
        <taxon>Hyphomicrobiales</taxon>
        <taxon>Phyllobacteriaceae</taxon>
        <taxon>Mesorhizobium</taxon>
    </lineage>
</organism>
<name>A0ABU8KFZ7_9HYPH</name>
<evidence type="ECO:0000259" key="1">
    <source>
        <dbReference type="PROSITE" id="PS51819"/>
    </source>
</evidence>
<dbReference type="EMBL" id="JAPYKO010000011">
    <property type="protein sequence ID" value="MEI9403794.1"/>
    <property type="molecule type" value="Genomic_DNA"/>
</dbReference>
<dbReference type="InterPro" id="IPR037523">
    <property type="entry name" value="VOC_core"/>
</dbReference>
<evidence type="ECO:0000313" key="3">
    <source>
        <dbReference type="Proteomes" id="UP001366503"/>
    </source>
</evidence>
<proteinExistence type="predicted"/>
<accession>A0ABU8KFZ7</accession>